<comment type="caution">
    <text evidence="2">The sequence shown here is derived from an EMBL/GenBank/DDBJ whole genome shotgun (WGS) entry which is preliminary data.</text>
</comment>
<protein>
    <submittedName>
        <fullName evidence="2">Reverse transcriptase</fullName>
    </submittedName>
</protein>
<dbReference type="Proteomes" id="UP000325315">
    <property type="component" value="Unassembled WGS sequence"/>
</dbReference>
<name>A0A5B6UT93_9ROSI</name>
<dbReference type="AlphaFoldDB" id="A0A5B6UT93"/>
<dbReference type="OrthoDB" id="1932527at2759"/>
<gene>
    <name evidence="2" type="ORF">EPI10_027116</name>
</gene>
<dbReference type="InterPro" id="IPR052343">
    <property type="entry name" value="Retrotransposon-Effector_Assoc"/>
</dbReference>
<feature type="domain" description="Reverse transcriptase" evidence="1">
    <location>
        <begin position="2"/>
        <end position="117"/>
    </location>
</feature>
<reference evidence="2" key="1">
    <citation type="submission" date="2019-08" db="EMBL/GenBank/DDBJ databases">
        <authorList>
            <person name="Liu F."/>
        </authorList>
    </citation>
    <scope>NUCLEOTIDE SEQUENCE [LARGE SCALE GENOMIC DNA]</scope>
    <source>
        <strain evidence="2">PA1801</strain>
        <tissue evidence="2">Leaf</tissue>
    </source>
</reference>
<dbReference type="PANTHER" id="PTHR46890:SF48">
    <property type="entry name" value="RNA-DIRECTED DNA POLYMERASE"/>
    <property type="match status" value="1"/>
</dbReference>
<dbReference type="GO" id="GO:0003964">
    <property type="term" value="F:RNA-directed DNA polymerase activity"/>
    <property type="evidence" value="ECO:0007669"/>
    <property type="project" value="UniProtKB-KW"/>
</dbReference>
<evidence type="ECO:0000313" key="3">
    <source>
        <dbReference type="Proteomes" id="UP000325315"/>
    </source>
</evidence>
<organism evidence="2 3">
    <name type="scientific">Gossypium australe</name>
    <dbReference type="NCBI Taxonomy" id="47621"/>
    <lineage>
        <taxon>Eukaryota</taxon>
        <taxon>Viridiplantae</taxon>
        <taxon>Streptophyta</taxon>
        <taxon>Embryophyta</taxon>
        <taxon>Tracheophyta</taxon>
        <taxon>Spermatophyta</taxon>
        <taxon>Magnoliopsida</taxon>
        <taxon>eudicotyledons</taxon>
        <taxon>Gunneridae</taxon>
        <taxon>Pentapetalae</taxon>
        <taxon>rosids</taxon>
        <taxon>malvids</taxon>
        <taxon>Malvales</taxon>
        <taxon>Malvaceae</taxon>
        <taxon>Malvoideae</taxon>
        <taxon>Gossypium</taxon>
    </lineage>
</organism>
<dbReference type="Pfam" id="PF00078">
    <property type="entry name" value="RVT_1"/>
    <property type="match status" value="1"/>
</dbReference>
<keyword evidence="2" id="KW-0695">RNA-directed DNA polymerase</keyword>
<dbReference type="EMBL" id="SMMG02000009">
    <property type="protein sequence ID" value="KAA3460458.1"/>
    <property type="molecule type" value="Genomic_DNA"/>
</dbReference>
<evidence type="ECO:0000259" key="1">
    <source>
        <dbReference type="Pfam" id="PF00078"/>
    </source>
</evidence>
<proteinExistence type="predicted"/>
<evidence type="ECO:0000313" key="2">
    <source>
        <dbReference type="EMBL" id="KAA3460458.1"/>
    </source>
</evidence>
<dbReference type="InterPro" id="IPR000477">
    <property type="entry name" value="RT_dom"/>
</dbReference>
<sequence>MAKVIANRFKEVLEKCINVAQSAFVSGRRRWGKKGFMAVKLDMSKAYDKVEWSFVKEMMVRMGFDPGWIESLIKCVSTVSYSVVFNVHVGENFRPTRGLRQGDPLYPFLFLICGEGLSSLMGLAMKE</sequence>
<keyword evidence="3" id="KW-1185">Reference proteome</keyword>
<dbReference type="InterPro" id="IPR043502">
    <property type="entry name" value="DNA/RNA_pol_sf"/>
</dbReference>
<keyword evidence="2" id="KW-0808">Transferase</keyword>
<dbReference type="SUPFAM" id="SSF56672">
    <property type="entry name" value="DNA/RNA polymerases"/>
    <property type="match status" value="1"/>
</dbReference>
<accession>A0A5B6UT93</accession>
<dbReference type="PANTHER" id="PTHR46890">
    <property type="entry name" value="NON-LTR RETROLELEMENT REVERSE TRANSCRIPTASE-LIKE PROTEIN-RELATED"/>
    <property type="match status" value="1"/>
</dbReference>
<keyword evidence="2" id="KW-0548">Nucleotidyltransferase</keyword>